<proteinExistence type="predicted"/>
<dbReference type="PROSITE" id="PS50927">
    <property type="entry name" value="BULB_LECTIN"/>
    <property type="match status" value="1"/>
</dbReference>
<dbReference type="PANTHER" id="PTHR32444">
    <property type="entry name" value="BULB-TYPE LECTIN DOMAIN-CONTAINING PROTEIN"/>
    <property type="match status" value="1"/>
</dbReference>
<evidence type="ECO:0000313" key="4">
    <source>
        <dbReference type="EMBL" id="KAG8054599.1"/>
    </source>
</evidence>
<dbReference type="Pfam" id="PF01453">
    <property type="entry name" value="B_lectin"/>
    <property type="match status" value="1"/>
</dbReference>
<dbReference type="InterPro" id="IPR000858">
    <property type="entry name" value="S_locus_glycoprot_dom"/>
</dbReference>
<organism evidence="4 5">
    <name type="scientific">Zizania palustris</name>
    <name type="common">Northern wild rice</name>
    <dbReference type="NCBI Taxonomy" id="103762"/>
    <lineage>
        <taxon>Eukaryota</taxon>
        <taxon>Viridiplantae</taxon>
        <taxon>Streptophyta</taxon>
        <taxon>Embryophyta</taxon>
        <taxon>Tracheophyta</taxon>
        <taxon>Spermatophyta</taxon>
        <taxon>Magnoliopsida</taxon>
        <taxon>Liliopsida</taxon>
        <taxon>Poales</taxon>
        <taxon>Poaceae</taxon>
        <taxon>BOP clade</taxon>
        <taxon>Oryzoideae</taxon>
        <taxon>Oryzeae</taxon>
        <taxon>Zizaniinae</taxon>
        <taxon>Zizania</taxon>
    </lineage>
</organism>
<name>A0A8J5RWA8_ZIZPA</name>
<keyword evidence="1" id="KW-0732">Signal</keyword>
<evidence type="ECO:0000256" key="1">
    <source>
        <dbReference type="ARBA" id="ARBA00022729"/>
    </source>
</evidence>
<dbReference type="PANTHER" id="PTHR32444:SF183">
    <property type="entry name" value="APPLE DOMAIN-CONTAINING PROTEIN"/>
    <property type="match status" value="1"/>
</dbReference>
<sequence length="338" mass="37976">MAALQSAVVFADTVAADRPLSGSKRPLVSKRGKFALGFFQPDNSQHWYLGIWYNQISKHTPVWVANRDSPIFDPESSRLTISDEGNMVLLDRSRTEVWSTNVSKIGSSSTVGVILDSGNLVLADASNTSVVLWQSFDHFGNTWLPGGKLGRSKHAGGMSTRLVAWKAQNNPAPGVFSLELDPDGTNQYLLEWNRSQQYWTSGNWTGRIFTNVPEMTSTSSYPTSMYTFDYVVNGDNESYFVYDIKDDSVTTRFVVDETGRILFLTWLKVTEEWMPFWSQPKVPCDVYSLCGRFSACTENAFASCSCLHGFSEQNTDEWLQRDHTSGCRRNVELQHCSS</sequence>
<dbReference type="OrthoDB" id="4062651at2759"/>
<evidence type="ECO:0000313" key="5">
    <source>
        <dbReference type="Proteomes" id="UP000729402"/>
    </source>
</evidence>
<dbReference type="AlphaFoldDB" id="A0A8J5RWA8"/>
<dbReference type="GO" id="GO:0048544">
    <property type="term" value="P:recognition of pollen"/>
    <property type="evidence" value="ECO:0007669"/>
    <property type="project" value="InterPro"/>
</dbReference>
<dbReference type="EMBL" id="JAAALK010000288">
    <property type="protein sequence ID" value="KAG8054599.1"/>
    <property type="molecule type" value="Genomic_DNA"/>
</dbReference>
<gene>
    <name evidence="4" type="ORF">GUJ93_ZPchr0001g29272</name>
</gene>
<feature type="domain" description="Bulb-type lectin" evidence="3">
    <location>
        <begin position="11"/>
        <end position="135"/>
    </location>
</feature>
<dbReference type="Proteomes" id="UP000729402">
    <property type="component" value="Unassembled WGS sequence"/>
</dbReference>
<evidence type="ECO:0000256" key="2">
    <source>
        <dbReference type="ARBA" id="ARBA00023157"/>
    </source>
</evidence>
<dbReference type="Pfam" id="PF00954">
    <property type="entry name" value="S_locus_glycop"/>
    <property type="match status" value="1"/>
</dbReference>
<keyword evidence="2" id="KW-1015">Disulfide bond</keyword>
<accession>A0A8J5RWA8</accession>
<comment type="caution">
    <text evidence="4">The sequence shown here is derived from an EMBL/GenBank/DDBJ whole genome shotgun (WGS) entry which is preliminary data.</text>
</comment>
<keyword evidence="5" id="KW-1185">Reference proteome</keyword>
<reference evidence="4" key="2">
    <citation type="submission" date="2021-02" db="EMBL/GenBank/DDBJ databases">
        <authorList>
            <person name="Kimball J.A."/>
            <person name="Haas M.W."/>
            <person name="Macchietto M."/>
            <person name="Kono T."/>
            <person name="Duquette J."/>
            <person name="Shao M."/>
        </authorList>
    </citation>
    <scope>NUCLEOTIDE SEQUENCE</scope>
    <source>
        <tissue evidence="4">Fresh leaf tissue</tissue>
    </source>
</reference>
<reference evidence="4" key="1">
    <citation type="journal article" date="2021" name="bioRxiv">
        <title>Whole Genome Assembly and Annotation of Northern Wild Rice, Zizania palustris L., Supports a Whole Genome Duplication in the Zizania Genus.</title>
        <authorList>
            <person name="Haas M."/>
            <person name="Kono T."/>
            <person name="Macchietto M."/>
            <person name="Millas R."/>
            <person name="McGilp L."/>
            <person name="Shao M."/>
            <person name="Duquette J."/>
            <person name="Hirsch C.N."/>
            <person name="Kimball J."/>
        </authorList>
    </citation>
    <scope>NUCLEOTIDE SEQUENCE</scope>
    <source>
        <tissue evidence="4">Fresh leaf tissue</tissue>
    </source>
</reference>
<dbReference type="FunFam" id="2.90.10.10:FF:000002">
    <property type="entry name" value="Serine/threonine-protein kinase"/>
    <property type="match status" value="1"/>
</dbReference>
<dbReference type="InterPro" id="IPR001480">
    <property type="entry name" value="Bulb-type_lectin_dom"/>
</dbReference>
<dbReference type="CDD" id="cd00028">
    <property type="entry name" value="B_lectin"/>
    <property type="match status" value="1"/>
</dbReference>
<protein>
    <recommendedName>
        <fullName evidence="3">Bulb-type lectin domain-containing protein</fullName>
    </recommendedName>
</protein>
<evidence type="ECO:0000259" key="3">
    <source>
        <dbReference type="PROSITE" id="PS50927"/>
    </source>
</evidence>
<dbReference type="SMART" id="SM00108">
    <property type="entry name" value="B_lectin"/>
    <property type="match status" value="1"/>
</dbReference>